<comment type="similarity">
    <text evidence="2">Belongs to the methyl-accepting chemotaxis (MCP) protein family.</text>
</comment>
<keyword evidence="1 3" id="KW-0807">Transducer</keyword>
<dbReference type="InterPro" id="IPR004089">
    <property type="entry name" value="MCPsignal_dom"/>
</dbReference>
<dbReference type="Proteomes" id="UP000048926">
    <property type="component" value="Unassembled WGS sequence"/>
</dbReference>
<dbReference type="Gene3D" id="1.10.287.950">
    <property type="entry name" value="Methyl-accepting chemotaxis protein"/>
    <property type="match status" value="1"/>
</dbReference>
<evidence type="ECO:0000256" key="2">
    <source>
        <dbReference type="ARBA" id="ARBA00029447"/>
    </source>
</evidence>
<evidence type="ECO:0000313" key="8">
    <source>
        <dbReference type="Proteomes" id="UP000048926"/>
    </source>
</evidence>
<dbReference type="Gene3D" id="6.10.340.10">
    <property type="match status" value="1"/>
</dbReference>
<evidence type="ECO:0000256" key="4">
    <source>
        <dbReference type="SAM" id="Phobius"/>
    </source>
</evidence>
<dbReference type="SMART" id="SM00283">
    <property type="entry name" value="MA"/>
    <property type="match status" value="1"/>
</dbReference>
<dbReference type="PANTHER" id="PTHR32089">
    <property type="entry name" value="METHYL-ACCEPTING CHEMOTAXIS PROTEIN MCPB"/>
    <property type="match status" value="1"/>
</dbReference>
<dbReference type="GO" id="GO:0016020">
    <property type="term" value="C:membrane"/>
    <property type="evidence" value="ECO:0007669"/>
    <property type="project" value="InterPro"/>
</dbReference>
<organism evidence="7 8">
    <name type="scientific">Roseibium aggregatum</name>
    <dbReference type="NCBI Taxonomy" id="187304"/>
    <lineage>
        <taxon>Bacteria</taxon>
        <taxon>Pseudomonadati</taxon>
        <taxon>Pseudomonadota</taxon>
        <taxon>Alphaproteobacteria</taxon>
        <taxon>Hyphomicrobiales</taxon>
        <taxon>Stappiaceae</taxon>
        <taxon>Roseibium</taxon>
    </lineage>
</organism>
<feature type="domain" description="HAMP" evidence="6">
    <location>
        <begin position="445"/>
        <end position="498"/>
    </location>
</feature>
<dbReference type="OrthoDB" id="3378718at2"/>
<keyword evidence="4" id="KW-0812">Transmembrane</keyword>
<proteinExistence type="inferred from homology"/>
<reference evidence="8" key="1">
    <citation type="submission" date="2015-07" db="EMBL/GenBank/DDBJ databases">
        <authorList>
            <person name="Rodrigo-Torres Lidia"/>
            <person name="Arahal R.David."/>
        </authorList>
    </citation>
    <scope>NUCLEOTIDE SEQUENCE [LARGE SCALE GENOMIC DNA]</scope>
    <source>
        <strain evidence="8">CECT 4801</strain>
    </source>
</reference>
<protein>
    <submittedName>
        <fullName evidence="7">Methyl-accepting chemotaxis protein 4</fullName>
    </submittedName>
</protein>
<dbReference type="PROSITE" id="PS50885">
    <property type="entry name" value="HAMP"/>
    <property type="match status" value="1"/>
</dbReference>
<sequence>MRAAGNLPISMKLAICMAVSVLLTMSVAVVGYVATRQMGGAIQTSQTTGSALMSMAQLNRLKARYVESGDPDDVSVVKDSMTDISATLSVLQAGGEDVASATGNIAAFSTAFDTLVASEEEIERKRLQMTTSLENLMAIGHSVAQAAAKREQKLVNELQSLRTSGEAASELAQAATLASAHSMQLKLDLETLFRHPDAAHMKAVSKSFGKYYLLIRKLTSSATVSENLQPARDLAEGANAMRALLSAVQKDPSQALSRRDALTKGFDSLAGLTDAVRNDLGRAFKRAHGDMLAIEGLARSAVAEAKAGDDFAAEARVLSDAFWQFQVNRSDLTRKAVLDSIAALQMQQEQVLSTMLTGADAVAARTAIETLGSAFAKLSSAMADFRVALAAADTAETKFAEGISALNARLETSAASTEARSTLILLAVSAIGLVFGIAAAVALWFTVARPVSVLTAATRRLADGEVDVTIDGAVTRDEVGQLRQALLIFRDSLLENRRLGEERLQSQLASEQRQQHIDRLVAGFRNDIQDVLKSLSENAGQMQDTAQSMTVIAETASSLTGNATGSSNEASGNVQAVAAATDEMAASIAEIARQVETSSQIVSNAADNANRTSSKITGLAETAQSIEGVVSLISEIAEQTNLLALNATIEAARAGEAGKGFAVVAAEVKSLATQTARATNEIASQIAAMQASASETVTAIGEIVAIMQDVSECTSAIAAPVEQQGYATNEIARNAALASNRTMAVVEDMSSVSDAIGDTRKSASDVLNASDNLNQQTARIRSTVTTFLNEVAAA</sequence>
<dbReference type="RefSeq" id="WP_055656028.1">
    <property type="nucleotide sequence ID" value="NZ_CXST01000001.1"/>
</dbReference>
<evidence type="ECO:0000256" key="3">
    <source>
        <dbReference type="PROSITE-ProRule" id="PRU00284"/>
    </source>
</evidence>
<dbReference type="Pfam" id="PF00672">
    <property type="entry name" value="HAMP"/>
    <property type="match status" value="1"/>
</dbReference>
<accession>A0A0M6Y0Y6</accession>
<dbReference type="PANTHER" id="PTHR32089:SF112">
    <property type="entry name" value="LYSOZYME-LIKE PROTEIN-RELATED"/>
    <property type="match status" value="1"/>
</dbReference>
<dbReference type="PROSITE" id="PS50111">
    <property type="entry name" value="CHEMOTAXIS_TRANSDUC_2"/>
    <property type="match status" value="1"/>
</dbReference>
<evidence type="ECO:0000259" key="5">
    <source>
        <dbReference type="PROSITE" id="PS50111"/>
    </source>
</evidence>
<dbReference type="SUPFAM" id="SSF158472">
    <property type="entry name" value="HAMP domain-like"/>
    <property type="match status" value="1"/>
</dbReference>
<dbReference type="GO" id="GO:0007165">
    <property type="term" value="P:signal transduction"/>
    <property type="evidence" value="ECO:0007669"/>
    <property type="project" value="UniProtKB-KW"/>
</dbReference>
<dbReference type="InterPro" id="IPR003660">
    <property type="entry name" value="HAMP_dom"/>
</dbReference>
<keyword evidence="4" id="KW-1133">Transmembrane helix</keyword>
<evidence type="ECO:0000259" key="6">
    <source>
        <dbReference type="PROSITE" id="PS50885"/>
    </source>
</evidence>
<dbReference type="SUPFAM" id="SSF58104">
    <property type="entry name" value="Methyl-accepting chemotaxis protein (MCP) signaling domain"/>
    <property type="match status" value="1"/>
</dbReference>
<dbReference type="Pfam" id="PF00015">
    <property type="entry name" value="MCPsignal"/>
    <property type="match status" value="1"/>
</dbReference>
<gene>
    <name evidence="7" type="primary">mcp4_6</name>
    <name evidence="7" type="ORF">LAL4801_02227</name>
</gene>
<dbReference type="SMART" id="SM00304">
    <property type="entry name" value="HAMP"/>
    <property type="match status" value="1"/>
</dbReference>
<feature type="transmembrane region" description="Helical" evidence="4">
    <location>
        <begin position="423"/>
        <end position="445"/>
    </location>
</feature>
<evidence type="ECO:0000313" key="7">
    <source>
        <dbReference type="EMBL" id="CTQ43785.1"/>
    </source>
</evidence>
<evidence type="ECO:0000256" key="1">
    <source>
        <dbReference type="ARBA" id="ARBA00023224"/>
    </source>
</evidence>
<name>A0A0M6Y0Y6_9HYPH</name>
<dbReference type="EMBL" id="CXST01000001">
    <property type="protein sequence ID" value="CTQ43785.1"/>
    <property type="molecule type" value="Genomic_DNA"/>
</dbReference>
<feature type="domain" description="Methyl-accepting transducer" evidence="5">
    <location>
        <begin position="538"/>
        <end position="774"/>
    </location>
</feature>
<dbReference type="CDD" id="cd06225">
    <property type="entry name" value="HAMP"/>
    <property type="match status" value="1"/>
</dbReference>
<dbReference type="STRING" id="187304.B0E33_18340"/>
<keyword evidence="8" id="KW-1185">Reference proteome</keyword>
<keyword evidence="4" id="KW-0472">Membrane</keyword>
<dbReference type="AlphaFoldDB" id="A0A0M6Y0Y6"/>